<dbReference type="InterPro" id="IPR011495">
    <property type="entry name" value="Sig_transdc_His_kin_sub2_dim/P"/>
</dbReference>
<dbReference type="InterPro" id="IPR003594">
    <property type="entry name" value="HATPase_dom"/>
</dbReference>
<dbReference type="PROSITE" id="PS50113">
    <property type="entry name" value="PAC"/>
    <property type="match status" value="1"/>
</dbReference>
<dbReference type="InterPro" id="IPR013656">
    <property type="entry name" value="PAS_4"/>
</dbReference>
<dbReference type="CDD" id="cd18774">
    <property type="entry name" value="PDC2_HK_sensor"/>
    <property type="match status" value="1"/>
</dbReference>
<dbReference type="Gene3D" id="3.30.565.10">
    <property type="entry name" value="Histidine kinase-like ATPase, C-terminal domain"/>
    <property type="match status" value="1"/>
</dbReference>
<proteinExistence type="predicted"/>
<dbReference type="Pfam" id="PF07568">
    <property type="entry name" value="HisKA_2"/>
    <property type="match status" value="1"/>
</dbReference>
<feature type="domain" description="PAC" evidence="4">
    <location>
        <begin position="418"/>
        <end position="468"/>
    </location>
</feature>
<sequence>MKRLKHIIRSAWQPLLIFLLLSLSIMAAGWLYSFYHLRDHQKEVFRELESVASLKEKQIDSWLAERMSDAQNIIDNPYIGERVEQLFRQPASENIGLDRLKWMRSLQDLKQYQNVLLLDRRGRIRVQTGQETHRLGPETAALAGKVAASGQASFSDFYYCTKCRTVHLDVFAPVVHYNRQRDSVVGLIILRIEPQNLLYPLIQQWPVPSQSAETYLVRRDNGEVLYLTELRFQNGSAAKLRQPLSRKELPEVMAIGGSTGNVTAVDYRGKKVYAYLHNMPSTPWYIIAKADRREAEAIAYTHIWFIVFIVIALIIAAGGIIGSLWNRQQRSYFEKQLELEQERQALSKHYEYLTKYANDIILLLDQDLKIREANDKAVAVYGYSREKMLTLDIHRLRKTDSRPSVDDQYRKAVDENGLLFETVHQRSDGSAFPAEVSARMIEVEGKKYFQTIARDITERKRDQEVLRSQKQELEAANQELLLANRKLLSSELELRQADEDLRNQLAAVQESRDALERSQASLKQMEEMFEQFLRHSPVYVFFKDENIRPLRLSKNYEQLLGRPLQELLGRTMDELFPSDLARSMVEDDQRVLRDGQVVELDEELNGRHYRTIKFPILQEGRPKMLAGFTLDITERRKAEQSLRELNQRFEYVLGATRTGFDIIDKDYNLIDVDPYWKKAYGEAVGKKCYRYFMNQDAVCPSCGIKTALELKQVVVTQEFLKLENRWVEVHTIPFQDASGAWLAAEFNIDITEHKKSQENMTAALKEKEVLLREVHHRVKNNLQVISSLLNLQSGYITDQRSRELFKECQTRVRSMSLIHERLYQAESLSRLSFSGYARALVEDLFHSYGLDREKVSYSLDIIDRPMKIDTAIPCGLIVNELVSNSLKYAFPSYQQIGRQGLIKIALVGGDDGSLTLSVRDNGVGLPQGFDIEKVGSLGLQLVATLVQQLDGKLEIKNEDGAWFSMIFRAE</sequence>
<keyword evidence="2" id="KW-1133">Transmembrane helix</keyword>
<feature type="coiled-coil region" evidence="1">
    <location>
        <begin position="459"/>
        <end position="528"/>
    </location>
</feature>
<dbReference type="PROSITE" id="PS50112">
    <property type="entry name" value="PAS"/>
    <property type="match status" value="2"/>
</dbReference>
<dbReference type="NCBIfam" id="TIGR00229">
    <property type="entry name" value="sensory_box"/>
    <property type="match status" value="2"/>
</dbReference>
<keyword evidence="2" id="KW-0472">Membrane</keyword>
<dbReference type="SMART" id="SM00091">
    <property type="entry name" value="PAS"/>
    <property type="match status" value="2"/>
</dbReference>
<dbReference type="SUPFAM" id="SSF55785">
    <property type="entry name" value="PYP-like sensor domain (PAS domain)"/>
    <property type="match status" value="3"/>
</dbReference>
<protein>
    <recommendedName>
        <fullName evidence="7">PAS domain S-box protein</fullName>
    </recommendedName>
</protein>
<dbReference type="AlphaFoldDB" id="A0A1F5RIJ2"/>
<keyword evidence="2" id="KW-0812">Transmembrane</keyword>
<dbReference type="Pfam" id="PF08448">
    <property type="entry name" value="PAS_4"/>
    <property type="match status" value="1"/>
</dbReference>
<evidence type="ECO:0000256" key="2">
    <source>
        <dbReference type="SAM" id="Phobius"/>
    </source>
</evidence>
<evidence type="ECO:0000313" key="5">
    <source>
        <dbReference type="EMBL" id="OGF13841.1"/>
    </source>
</evidence>
<feature type="transmembrane region" description="Helical" evidence="2">
    <location>
        <begin position="303"/>
        <end position="325"/>
    </location>
</feature>
<evidence type="ECO:0008006" key="7">
    <source>
        <dbReference type="Google" id="ProtNLM"/>
    </source>
</evidence>
<reference evidence="5 6" key="1">
    <citation type="journal article" date="2016" name="Nat. Commun.">
        <title>Thousands of microbial genomes shed light on interconnected biogeochemical processes in an aquifer system.</title>
        <authorList>
            <person name="Anantharaman K."/>
            <person name="Brown C.T."/>
            <person name="Hug L.A."/>
            <person name="Sharon I."/>
            <person name="Castelle C.J."/>
            <person name="Probst A.J."/>
            <person name="Thomas B.C."/>
            <person name="Singh A."/>
            <person name="Wilkins M.J."/>
            <person name="Karaoz U."/>
            <person name="Brodie E.L."/>
            <person name="Williams K.H."/>
            <person name="Hubbard S.S."/>
            <person name="Banfield J.F."/>
        </authorList>
    </citation>
    <scope>NUCLEOTIDE SEQUENCE [LARGE SCALE GENOMIC DNA]</scope>
</reference>
<dbReference type="Pfam" id="PF02518">
    <property type="entry name" value="HATPase_c"/>
    <property type="match status" value="1"/>
</dbReference>
<evidence type="ECO:0000259" key="4">
    <source>
        <dbReference type="PROSITE" id="PS50113"/>
    </source>
</evidence>
<dbReference type="InterPro" id="IPR000014">
    <property type="entry name" value="PAS"/>
</dbReference>
<evidence type="ECO:0000313" key="6">
    <source>
        <dbReference type="Proteomes" id="UP000177230"/>
    </source>
</evidence>
<accession>A0A1F5RIJ2</accession>
<organism evidence="5 6">
    <name type="scientific">Candidatus Edwardsbacteria bacterium GWF2_54_11</name>
    <dbReference type="NCBI Taxonomy" id="1817851"/>
    <lineage>
        <taxon>Bacteria</taxon>
        <taxon>Candidatus Edwardsiibacteriota</taxon>
    </lineage>
</organism>
<dbReference type="SUPFAM" id="SSF55874">
    <property type="entry name" value="ATPase domain of HSP90 chaperone/DNA topoisomerase II/histidine kinase"/>
    <property type="match status" value="1"/>
</dbReference>
<keyword evidence="1" id="KW-0175">Coiled coil</keyword>
<dbReference type="Gene3D" id="3.30.450.20">
    <property type="entry name" value="PAS domain"/>
    <property type="match status" value="3"/>
</dbReference>
<gene>
    <name evidence="5" type="ORF">A2024_10340</name>
</gene>
<evidence type="ECO:0000256" key="1">
    <source>
        <dbReference type="SAM" id="Coils"/>
    </source>
</evidence>
<dbReference type="Pfam" id="PF13426">
    <property type="entry name" value="PAS_9"/>
    <property type="match status" value="1"/>
</dbReference>
<dbReference type="InterPro" id="IPR036890">
    <property type="entry name" value="HATPase_C_sf"/>
</dbReference>
<comment type="caution">
    <text evidence="5">The sequence shown here is derived from an EMBL/GenBank/DDBJ whole genome shotgun (WGS) entry which is preliminary data.</text>
</comment>
<dbReference type="PANTHER" id="PTHR43065:SF23">
    <property type="entry name" value="SENSOR HISTIDINE KINASE PDTAS"/>
    <property type="match status" value="1"/>
</dbReference>
<dbReference type="InterPro" id="IPR035965">
    <property type="entry name" value="PAS-like_dom_sf"/>
</dbReference>
<dbReference type="PANTHER" id="PTHR43065">
    <property type="entry name" value="SENSOR HISTIDINE KINASE"/>
    <property type="match status" value="1"/>
</dbReference>
<dbReference type="CDD" id="cd00130">
    <property type="entry name" value="PAS"/>
    <property type="match status" value="2"/>
</dbReference>
<dbReference type="InterPro" id="IPR000700">
    <property type="entry name" value="PAS-assoc_C"/>
</dbReference>
<dbReference type="Proteomes" id="UP000177230">
    <property type="component" value="Unassembled WGS sequence"/>
</dbReference>
<dbReference type="SMART" id="SM00387">
    <property type="entry name" value="HATPase_c"/>
    <property type="match status" value="1"/>
</dbReference>
<feature type="domain" description="PAS" evidence="3">
    <location>
        <begin position="346"/>
        <end position="416"/>
    </location>
</feature>
<evidence type="ECO:0000259" key="3">
    <source>
        <dbReference type="PROSITE" id="PS50112"/>
    </source>
</evidence>
<feature type="transmembrane region" description="Helical" evidence="2">
    <location>
        <begin position="12"/>
        <end position="35"/>
    </location>
</feature>
<feature type="domain" description="PAS" evidence="3">
    <location>
        <begin position="525"/>
        <end position="595"/>
    </location>
</feature>
<dbReference type="EMBL" id="MFFM01000011">
    <property type="protein sequence ID" value="OGF13841.1"/>
    <property type="molecule type" value="Genomic_DNA"/>
</dbReference>
<name>A0A1F5RIJ2_9BACT</name>